<name>A0ABU1ZZV2_9CORY</name>
<proteinExistence type="predicted"/>
<dbReference type="Gene3D" id="3.30.2010.20">
    <property type="match status" value="1"/>
</dbReference>
<keyword evidence="2" id="KW-1185">Reference proteome</keyword>
<reference evidence="1" key="1">
    <citation type="submission" date="2023-07" db="EMBL/GenBank/DDBJ databases">
        <title>Sequencing the genomes of 1000 actinobacteria strains.</title>
        <authorList>
            <person name="Klenk H.-P."/>
        </authorList>
    </citation>
    <scope>NUCLEOTIDE SEQUENCE</scope>
    <source>
        <strain evidence="1">DSM 107476</strain>
    </source>
</reference>
<accession>A0ABU1ZZV2</accession>
<evidence type="ECO:0000313" key="1">
    <source>
        <dbReference type="EMBL" id="MDR7330473.1"/>
    </source>
</evidence>
<sequence>MVYRVSEERFDEMVDDAIDRIPAQFARRMRNVVFLVEEHNPDNPSILGLYEGVALTERTFDYSGHLPDAISIYKRALENVVHTEEELAREVEVTVFHEVGHYFGIDEEQLHALGWG</sequence>
<dbReference type="Pfam" id="PF06262">
    <property type="entry name" value="Zincin_1"/>
    <property type="match status" value="1"/>
</dbReference>
<dbReference type="InterPro" id="IPR010428">
    <property type="entry name" value="Zincin_1"/>
</dbReference>
<protein>
    <submittedName>
        <fullName evidence="1">Zn-dependent protease with MMP-like domain</fullName>
    </submittedName>
</protein>
<dbReference type="EMBL" id="JAVDXZ010000001">
    <property type="protein sequence ID" value="MDR7330473.1"/>
    <property type="molecule type" value="Genomic_DNA"/>
</dbReference>
<organism evidence="1 2">
    <name type="scientific">Corynebacterium guangdongense</name>
    <dbReference type="NCBI Taxonomy" id="1783348"/>
    <lineage>
        <taxon>Bacteria</taxon>
        <taxon>Bacillati</taxon>
        <taxon>Actinomycetota</taxon>
        <taxon>Actinomycetes</taxon>
        <taxon>Mycobacteriales</taxon>
        <taxon>Corynebacteriaceae</taxon>
        <taxon>Corynebacterium</taxon>
    </lineage>
</organism>
<dbReference type="CDD" id="cd12952">
    <property type="entry name" value="MMP_ACEL2062"/>
    <property type="match status" value="1"/>
</dbReference>
<evidence type="ECO:0000313" key="2">
    <source>
        <dbReference type="Proteomes" id="UP001180840"/>
    </source>
</evidence>
<gene>
    <name evidence="1" type="ORF">J2S39_002149</name>
</gene>
<dbReference type="InterPro" id="IPR038555">
    <property type="entry name" value="Zincin_1_sf"/>
</dbReference>
<dbReference type="Proteomes" id="UP001180840">
    <property type="component" value="Unassembled WGS sequence"/>
</dbReference>
<dbReference type="SUPFAM" id="SSF55486">
    <property type="entry name" value="Metalloproteases ('zincins'), catalytic domain"/>
    <property type="match status" value="1"/>
</dbReference>
<comment type="caution">
    <text evidence="1">The sequence shown here is derived from an EMBL/GenBank/DDBJ whole genome shotgun (WGS) entry which is preliminary data.</text>
</comment>